<feature type="chain" id="PRO_5012679200" description="DUF4402 domain-containing protein" evidence="1">
    <location>
        <begin position="23"/>
        <end position="167"/>
    </location>
</feature>
<proteinExistence type="predicted"/>
<gene>
    <name evidence="2" type="ORF">LPB140_02550</name>
</gene>
<name>A0A1L3J9T8_9SPHN</name>
<keyword evidence="3" id="KW-1185">Reference proteome</keyword>
<evidence type="ECO:0000256" key="1">
    <source>
        <dbReference type="SAM" id="SignalP"/>
    </source>
</evidence>
<dbReference type="OrthoDB" id="7576381at2"/>
<dbReference type="KEGG" id="sphl:LPB140_02550"/>
<dbReference type="AlphaFoldDB" id="A0A1L3J9T8"/>
<reference evidence="2 3" key="1">
    <citation type="submission" date="2016-11" db="EMBL/GenBank/DDBJ databases">
        <title>Sphingorhabdus sp. LPB0140, isolated from marine environment.</title>
        <authorList>
            <person name="Kim E."/>
            <person name="Yi H."/>
        </authorList>
    </citation>
    <scope>NUCLEOTIDE SEQUENCE [LARGE SCALE GENOMIC DNA]</scope>
    <source>
        <strain evidence="2 3">LPB0140</strain>
    </source>
</reference>
<keyword evidence="1" id="KW-0732">Signal</keyword>
<dbReference type="InterPro" id="IPR025514">
    <property type="entry name" value="DUF4402"/>
</dbReference>
<dbReference type="Pfam" id="PF14352">
    <property type="entry name" value="DUF4402"/>
    <property type="match status" value="1"/>
</dbReference>
<organism evidence="2 3">
    <name type="scientific">Sphingorhabdus lutea</name>
    <dbReference type="NCBI Taxonomy" id="1913578"/>
    <lineage>
        <taxon>Bacteria</taxon>
        <taxon>Pseudomonadati</taxon>
        <taxon>Pseudomonadota</taxon>
        <taxon>Alphaproteobacteria</taxon>
        <taxon>Sphingomonadales</taxon>
        <taxon>Sphingomonadaceae</taxon>
        <taxon>Sphingorhabdus</taxon>
    </lineage>
</organism>
<feature type="signal peptide" evidence="1">
    <location>
        <begin position="1"/>
        <end position="22"/>
    </location>
</feature>
<evidence type="ECO:0000313" key="3">
    <source>
        <dbReference type="Proteomes" id="UP000242561"/>
    </source>
</evidence>
<dbReference type="Proteomes" id="UP000242561">
    <property type="component" value="Chromosome"/>
</dbReference>
<evidence type="ECO:0000313" key="2">
    <source>
        <dbReference type="EMBL" id="APG61888.1"/>
    </source>
</evidence>
<accession>A0A1L3J9T8</accession>
<dbReference type="EMBL" id="CP018154">
    <property type="protein sequence ID" value="APG61888.1"/>
    <property type="molecule type" value="Genomic_DNA"/>
</dbReference>
<protein>
    <recommendedName>
        <fullName evidence="4">DUF4402 domain-containing protein</fullName>
    </recommendedName>
</protein>
<evidence type="ECO:0008006" key="4">
    <source>
        <dbReference type="Google" id="ProtNLM"/>
    </source>
</evidence>
<sequence>MKIIKSAIMITGLCMAATPAFAAQESGNAGAEVINPISVTAANDISFGTFVANTASVGYVTIEPENIRSQCSVASCTGLFSPSTFNVTGEPGQAVNVSHIGDSLNPVTFQLTDGTNIITFGLILHTPVLTLDAAGAGSFNIGARLRIPANTPAGNYSGNYWVQVEYQ</sequence>